<evidence type="ECO:0000256" key="6">
    <source>
        <dbReference type="ARBA" id="ARBA00022807"/>
    </source>
</evidence>
<dbReference type="OrthoDB" id="9806127at2"/>
<keyword evidence="14" id="KW-1185">Reference proteome</keyword>
<dbReference type="PROSITE" id="PS00211">
    <property type="entry name" value="ABC_TRANSPORTER_1"/>
    <property type="match status" value="1"/>
</dbReference>
<feature type="transmembrane region" description="Helical" evidence="10">
    <location>
        <begin position="138"/>
        <end position="157"/>
    </location>
</feature>
<dbReference type="PROSITE" id="PS50893">
    <property type="entry name" value="ABC_TRANSPORTER_2"/>
    <property type="match status" value="1"/>
</dbReference>
<dbReference type="InterPro" id="IPR027417">
    <property type="entry name" value="P-loop_NTPase"/>
</dbReference>
<dbReference type="GO" id="GO:0016887">
    <property type="term" value="F:ATP hydrolysis activity"/>
    <property type="evidence" value="ECO:0007669"/>
    <property type="project" value="InterPro"/>
</dbReference>
<accession>A0A1M6N6K5</accession>
<keyword evidence="5" id="KW-0547">Nucleotide-binding</keyword>
<evidence type="ECO:0000256" key="5">
    <source>
        <dbReference type="ARBA" id="ARBA00022741"/>
    </source>
</evidence>
<dbReference type="Gene3D" id="3.40.50.300">
    <property type="entry name" value="P-loop containing nucleotide triphosphate hydrolases"/>
    <property type="match status" value="1"/>
</dbReference>
<dbReference type="AlphaFoldDB" id="A0A1M6N6K5"/>
<gene>
    <name evidence="13" type="ORF">SAMN02745248_01286</name>
</gene>
<dbReference type="PRINTS" id="PR00364">
    <property type="entry name" value="DISEASERSIST"/>
</dbReference>
<dbReference type="Pfam" id="PF00005">
    <property type="entry name" value="ABC_tran"/>
    <property type="match status" value="1"/>
</dbReference>
<evidence type="ECO:0000256" key="3">
    <source>
        <dbReference type="ARBA" id="ARBA00022475"/>
    </source>
</evidence>
<dbReference type="InterPro" id="IPR003593">
    <property type="entry name" value="AAA+_ATPase"/>
</dbReference>
<dbReference type="GO" id="GO:0005886">
    <property type="term" value="C:plasma membrane"/>
    <property type="evidence" value="ECO:0007669"/>
    <property type="project" value="UniProtKB-SubCell"/>
</dbReference>
<dbReference type="RefSeq" id="WP_072903296.1">
    <property type="nucleotide sequence ID" value="NZ_FRAD01000009.1"/>
</dbReference>
<feature type="transmembrane region" description="Helical" evidence="10">
    <location>
        <begin position="21"/>
        <end position="40"/>
    </location>
</feature>
<dbReference type="Gene3D" id="1.20.1560.10">
    <property type="entry name" value="ABC transporter type 1, transmembrane domain"/>
    <property type="match status" value="1"/>
</dbReference>
<evidence type="ECO:0000313" key="13">
    <source>
        <dbReference type="EMBL" id="SHJ91186.1"/>
    </source>
</evidence>
<dbReference type="PANTHER" id="PTHR43394">
    <property type="entry name" value="ATP-DEPENDENT PERMEASE MDL1, MITOCHONDRIAL"/>
    <property type="match status" value="1"/>
</dbReference>
<feature type="transmembrane region" description="Helical" evidence="10">
    <location>
        <begin position="60"/>
        <end position="85"/>
    </location>
</feature>
<comment type="subcellular location">
    <subcellularLocation>
        <location evidence="1">Cell membrane</location>
        <topology evidence="1">Multi-pass membrane protein</topology>
    </subcellularLocation>
</comment>
<evidence type="ECO:0000259" key="12">
    <source>
        <dbReference type="PROSITE" id="PS50929"/>
    </source>
</evidence>
<dbReference type="SMART" id="SM00382">
    <property type="entry name" value="AAA"/>
    <property type="match status" value="1"/>
</dbReference>
<evidence type="ECO:0000313" key="14">
    <source>
        <dbReference type="Proteomes" id="UP000183952"/>
    </source>
</evidence>
<evidence type="ECO:0000256" key="10">
    <source>
        <dbReference type="SAM" id="Phobius"/>
    </source>
</evidence>
<evidence type="ECO:0000256" key="4">
    <source>
        <dbReference type="ARBA" id="ARBA00022692"/>
    </source>
</evidence>
<evidence type="ECO:0000256" key="2">
    <source>
        <dbReference type="ARBA" id="ARBA00022448"/>
    </source>
</evidence>
<protein>
    <submittedName>
        <fullName evidence="13">ATP-binding cassette, subfamily B</fullName>
    </submittedName>
</protein>
<keyword evidence="6" id="KW-0378">Hydrolase</keyword>
<dbReference type="GO" id="GO:0005524">
    <property type="term" value="F:ATP binding"/>
    <property type="evidence" value="ECO:0007669"/>
    <property type="project" value="UniProtKB-KW"/>
</dbReference>
<dbReference type="InterPro" id="IPR036640">
    <property type="entry name" value="ABC1_TM_sf"/>
</dbReference>
<dbReference type="STRING" id="1121331.SAMN02745248_01286"/>
<dbReference type="EMBL" id="FRAD01000009">
    <property type="protein sequence ID" value="SHJ91186.1"/>
    <property type="molecule type" value="Genomic_DNA"/>
</dbReference>
<dbReference type="FunFam" id="3.40.50.300:FF:000299">
    <property type="entry name" value="ABC transporter ATP-binding protein/permease"/>
    <property type="match status" value="1"/>
</dbReference>
<dbReference type="SUPFAM" id="SSF90123">
    <property type="entry name" value="ABC transporter transmembrane region"/>
    <property type="match status" value="1"/>
</dbReference>
<reference evidence="13 14" key="1">
    <citation type="submission" date="2016-11" db="EMBL/GenBank/DDBJ databases">
        <authorList>
            <person name="Jaros S."/>
            <person name="Januszkiewicz K."/>
            <person name="Wedrychowicz H."/>
        </authorList>
    </citation>
    <scope>NUCLEOTIDE SEQUENCE [LARGE SCALE GENOMIC DNA]</scope>
    <source>
        <strain evidence="13 14">DSM 3090</strain>
    </source>
</reference>
<keyword evidence="6" id="KW-0788">Thiol protease</keyword>
<dbReference type="CDD" id="cd07346">
    <property type="entry name" value="ABC_6TM_exporters"/>
    <property type="match status" value="1"/>
</dbReference>
<dbReference type="PANTHER" id="PTHR43394:SF1">
    <property type="entry name" value="ATP-BINDING CASSETTE SUB-FAMILY B MEMBER 10, MITOCHONDRIAL"/>
    <property type="match status" value="1"/>
</dbReference>
<feature type="domain" description="ABC transmembrane type-1" evidence="12">
    <location>
        <begin position="24"/>
        <end position="306"/>
    </location>
</feature>
<sequence length="581" mass="65065">MKSEIKSYFKLLSKYLKAMKLQVIFLGVVLACSVGLQLVIPKITGYFIDSATKGAPMKILIFAATSFIVLAIIQQVLALVSTYVAQVVGWNASNELRIDLIRQCLNLDSSFHKSYKQGELIERIDGDVTALFNFFSKLMLNLLNNIVLILGILVMLFFEGISVGISITSFVIISVAIFIKIQKKAVPIWTENRKITSELYGMLGESIGSTEDIRTNGAVSYFINCYDKFLKKNYKIERKSSMMYYYMWSSSIILFAMGTAVALGLGGVLMMKGSITIGSVYIIFQYTELLNRPVNQIRFQLEDLQKAGASIKRIEELFNKESKLKDGHCEVIMEDKISLDLEKVSFSYEDGKRVLYDISFKVPSGNILGILGRTGSGKTTLARLIARLYDPESGNIKFNNYDIKDIKLENLRKNIAYVTQDVQIFCATVRDNITLFNPNIEDDKIMAIIDDMGLRGWVDKLPQGLNTMLQADGGGLSAGEAQLLAFVRVFLKDPKVVILDEASSRLDPVTEGLMENALKKLLDGRTCIIIAHRLATVERADQIMVLSQGRVVENGDREELLRDKSSKFHELLEKGIEEVLA</sequence>
<keyword evidence="6" id="KW-0645">Protease</keyword>
<dbReference type="InterPro" id="IPR003439">
    <property type="entry name" value="ABC_transporter-like_ATP-bd"/>
</dbReference>
<keyword evidence="4 10" id="KW-0812">Transmembrane</keyword>
<evidence type="ECO:0000256" key="7">
    <source>
        <dbReference type="ARBA" id="ARBA00022840"/>
    </source>
</evidence>
<feature type="domain" description="ABC transporter" evidence="11">
    <location>
        <begin position="339"/>
        <end position="573"/>
    </location>
</feature>
<keyword evidence="3" id="KW-1003">Cell membrane</keyword>
<evidence type="ECO:0000256" key="9">
    <source>
        <dbReference type="ARBA" id="ARBA00023136"/>
    </source>
</evidence>
<dbReference type="Proteomes" id="UP000183952">
    <property type="component" value="Unassembled WGS sequence"/>
</dbReference>
<keyword evidence="7 13" id="KW-0067">ATP-binding</keyword>
<dbReference type="InterPro" id="IPR011527">
    <property type="entry name" value="ABC1_TM_dom"/>
</dbReference>
<name>A0A1M6N6K5_9CLOT</name>
<keyword evidence="2" id="KW-0813">Transport</keyword>
<dbReference type="GO" id="GO:0008234">
    <property type="term" value="F:cysteine-type peptidase activity"/>
    <property type="evidence" value="ECO:0007669"/>
    <property type="project" value="UniProtKB-KW"/>
</dbReference>
<proteinExistence type="predicted"/>
<dbReference type="InterPro" id="IPR039421">
    <property type="entry name" value="Type_1_exporter"/>
</dbReference>
<dbReference type="Pfam" id="PF00664">
    <property type="entry name" value="ABC_membrane"/>
    <property type="match status" value="1"/>
</dbReference>
<keyword evidence="8 10" id="KW-1133">Transmembrane helix</keyword>
<dbReference type="PROSITE" id="PS51257">
    <property type="entry name" value="PROKAR_LIPOPROTEIN"/>
    <property type="match status" value="1"/>
</dbReference>
<dbReference type="SUPFAM" id="SSF52540">
    <property type="entry name" value="P-loop containing nucleoside triphosphate hydrolases"/>
    <property type="match status" value="1"/>
</dbReference>
<evidence type="ECO:0000256" key="8">
    <source>
        <dbReference type="ARBA" id="ARBA00022989"/>
    </source>
</evidence>
<feature type="transmembrane region" description="Helical" evidence="10">
    <location>
        <begin position="163"/>
        <end position="181"/>
    </location>
</feature>
<keyword evidence="9 10" id="KW-0472">Membrane</keyword>
<evidence type="ECO:0000259" key="11">
    <source>
        <dbReference type="PROSITE" id="PS50893"/>
    </source>
</evidence>
<feature type="transmembrane region" description="Helical" evidence="10">
    <location>
        <begin position="245"/>
        <end position="271"/>
    </location>
</feature>
<organism evidence="13 14">
    <name type="scientific">Hathewaya proteolytica DSM 3090</name>
    <dbReference type="NCBI Taxonomy" id="1121331"/>
    <lineage>
        <taxon>Bacteria</taxon>
        <taxon>Bacillati</taxon>
        <taxon>Bacillota</taxon>
        <taxon>Clostridia</taxon>
        <taxon>Eubacteriales</taxon>
        <taxon>Clostridiaceae</taxon>
        <taxon>Hathewaya</taxon>
    </lineage>
</organism>
<dbReference type="GO" id="GO:0015421">
    <property type="term" value="F:ABC-type oligopeptide transporter activity"/>
    <property type="evidence" value="ECO:0007669"/>
    <property type="project" value="TreeGrafter"/>
</dbReference>
<evidence type="ECO:0000256" key="1">
    <source>
        <dbReference type="ARBA" id="ARBA00004651"/>
    </source>
</evidence>
<dbReference type="InterPro" id="IPR017871">
    <property type="entry name" value="ABC_transporter-like_CS"/>
</dbReference>
<dbReference type="PROSITE" id="PS50929">
    <property type="entry name" value="ABC_TM1F"/>
    <property type="match status" value="1"/>
</dbReference>